<keyword evidence="1" id="KW-0472">Membrane</keyword>
<keyword evidence="1" id="KW-0812">Transmembrane</keyword>
<gene>
    <name evidence="2" type="ORF">BDZ94DRAFT_1262439</name>
</gene>
<dbReference type="AlphaFoldDB" id="A0A9P6CDM6"/>
<evidence type="ECO:0000256" key="1">
    <source>
        <dbReference type="SAM" id="Phobius"/>
    </source>
</evidence>
<evidence type="ECO:0000313" key="3">
    <source>
        <dbReference type="Proteomes" id="UP000807353"/>
    </source>
</evidence>
<dbReference type="Proteomes" id="UP000807353">
    <property type="component" value="Unassembled WGS sequence"/>
</dbReference>
<evidence type="ECO:0000313" key="2">
    <source>
        <dbReference type="EMBL" id="KAF9461902.1"/>
    </source>
</evidence>
<accession>A0A9P6CDM6</accession>
<reference evidence="2" key="1">
    <citation type="submission" date="2020-11" db="EMBL/GenBank/DDBJ databases">
        <authorList>
            <consortium name="DOE Joint Genome Institute"/>
            <person name="Ahrendt S."/>
            <person name="Riley R."/>
            <person name="Andreopoulos W."/>
            <person name="Labutti K."/>
            <person name="Pangilinan J."/>
            <person name="Ruiz-Duenas F.J."/>
            <person name="Barrasa J.M."/>
            <person name="Sanchez-Garcia M."/>
            <person name="Camarero S."/>
            <person name="Miyauchi S."/>
            <person name="Serrano A."/>
            <person name="Linde D."/>
            <person name="Babiker R."/>
            <person name="Drula E."/>
            <person name="Ayuso-Fernandez I."/>
            <person name="Pacheco R."/>
            <person name="Padilla G."/>
            <person name="Ferreira P."/>
            <person name="Barriuso J."/>
            <person name="Kellner H."/>
            <person name="Castanera R."/>
            <person name="Alfaro M."/>
            <person name="Ramirez L."/>
            <person name="Pisabarro A.G."/>
            <person name="Kuo A."/>
            <person name="Tritt A."/>
            <person name="Lipzen A."/>
            <person name="He G."/>
            <person name="Yan M."/>
            <person name="Ng V."/>
            <person name="Cullen D."/>
            <person name="Martin F."/>
            <person name="Rosso M.-N."/>
            <person name="Henrissat B."/>
            <person name="Hibbett D."/>
            <person name="Martinez A.T."/>
            <person name="Grigoriev I.V."/>
        </authorList>
    </citation>
    <scope>NUCLEOTIDE SEQUENCE</scope>
    <source>
        <strain evidence="2">CBS 247.69</strain>
    </source>
</reference>
<protein>
    <submittedName>
        <fullName evidence="2">Uncharacterized protein</fullName>
    </submittedName>
</protein>
<comment type="caution">
    <text evidence="2">The sequence shown here is derived from an EMBL/GenBank/DDBJ whole genome shotgun (WGS) entry which is preliminary data.</text>
</comment>
<feature type="non-terminal residue" evidence="2">
    <location>
        <position position="1"/>
    </location>
</feature>
<sequence length="71" mass="8100">KNGIYNISHNQDRILFKSYQQTHAYTIHHTSKYTSRFSSCFLASALIFAFALRSFDAILSTTSPSFCFLAI</sequence>
<proteinExistence type="predicted"/>
<feature type="transmembrane region" description="Helical" evidence="1">
    <location>
        <begin position="37"/>
        <end position="55"/>
    </location>
</feature>
<keyword evidence="3" id="KW-1185">Reference proteome</keyword>
<keyword evidence="1" id="KW-1133">Transmembrane helix</keyword>
<dbReference type="EMBL" id="MU150277">
    <property type="protein sequence ID" value="KAF9461902.1"/>
    <property type="molecule type" value="Genomic_DNA"/>
</dbReference>
<organism evidence="2 3">
    <name type="scientific">Collybia nuda</name>
    <dbReference type="NCBI Taxonomy" id="64659"/>
    <lineage>
        <taxon>Eukaryota</taxon>
        <taxon>Fungi</taxon>
        <taxon>Dikarya</taxon>
        <taxon>Basidiomycota</taxon>
        <taxon>Agaricomycotina</taxon>
        <taxon>Agaricomycetes</taxon>
        <taxon>Agaricomycetidae</taxon>
        <taxon>Agaricales</taxon>
        <taxon>Tricholomatineae</taxon>
        <taxon>Clitocybaceae</taxon>
        <taxon>Collybia</taxon>
    </lineage>
</organism>
<name>A0A9P6CDM6_9AGAR</name>